<dbReference type="Proteomes" id="UP000787201">
    <property type="component" value="Unassembled WGS sequence"/>
</dbReference>
<organism evidence="2 3">
    <name type="scientific">Enterobacter sichuanensis</name>
    <dbReference type="NCBI Taxonomy" id="2071710"/>
    <lineage>
        <taxon>Bacteria</taxon>
        <taxon>Pseudomonadati</taxon>
        <taxon>Pseudomonadota</taxon>
        <taxon>Gammaproteobacteria</taxon>
        <taxon>Enterobacterales</taxon>
        <taxon>Enterobacteriaceae</taxon>
        <taxon>Enterobacter</taxon>
        <taxon>Enterobacter cloacae complex</taxon>
    </lineage>
</organism>
<dbReference type="EMBL" id="JAHLTI010000021">
    <property type="protein sequence ID" value="MBU5926348.1"/>
    <property type="molecule type" value="Genomic_DNA"/>
</dbReference>
<protein>
    <recommendedName>
        <fullName evidence="1">Immunity MXAN-0049 protein domain-containing protein</fullName>
    </recommendedName>
</protein>
<keyword evidence="3" id="KW-1185">Reference proteome</keyword>
<name>A0ABS6GJV3_9ENTR</name>
<accession>A0ABS6GJV3</accession>
<evidence type="ECO:0000313" key="3">
    <source>
        <dbReference type="Proteomes" id="UP000787201"/>
    </source>
</evidence>
<dbReference type="InterPro" id="IPR012433">
    <property type="entry name" value="Imm11"/>
</dbReference>
<reference evidence="2 3" key="1">
    <citation type="submission" date="2021-06" db="EMBL/GenBank/DDBJ databases">
        <authorList>
            <person name="Stanton E."/>
        </authorList>
    </citation>
    <scope>NUCLEOTIDE SEQUENCE [LARGE SCALE GENOMIC DNA]</scope>
    <source>
        <strain evidence="2 3">2021EL-00146</strain>
    </source>
</reference>
<feature type="domain" description="Immunity MXAN-0049 protein" evidence="1">
    <location>
        <begin position="49"/>
        <end position="182"/>
    </location>
</feature>
<proteinExistence type="predicted"/>
<comment type="caution">
    <text evidence="2">The sequence shown here is derived from an EMBL/GenBank/DDBJ whole genome shotgun (WGS) entry which is preliminary data.</text>
</comment>
<gene>
    <name evidence="2" type="ORF">KQV47_19465</name>
</gene>
<evidence type="ECO:0000313" key="2">
    <source>
        <dbReference type="EMBL" id="MBU5926348.1"/>
    </source>
</evidence>
<dbReference type="Pfam" id="PF07791">
    <property type="entry name" value="Imm11"/>
    <property type="match status" value="1"/>
</dbReference>
<evidence type="ECO:0000259" key="1">
    <source>
        <dbReference type="Pfam" id="PF07791"/>
    </source>
</evidence>
<dbReference type="RefSeq" id="WP_094918483.1">
    <property type="nucleotide sequence ID" value="NZ_JAHLTI010000021.1"/>
</dbReference>
<sequence>MYWLRIACDYPNNYWFEYQHPDISGSDFSQCKLIETYEGHFFTLKSKVSEKALLAYDFYYSDGPIFISPRLASLISCHDVFQTDVQLIDATVSVNENKHQGYKIINILREVSCIDMEASESQPILSYLPNGPRKFSKIVFKENVIENFSMARCSEYKACIIISNEFKELLSKNNMKGIEFVDPSLLI</sequence>